<dbReference type="Gene3D" id="1.10.520.10">
    <property type="match status" value="1"/>
</dbReference>
<feature type="disulfide bond" evidence="18">
    <location>
        <begin position="37"/>
        <end position="117"/>
    </location>
</feature>
<feature type="disulfide bond" evidence="18">
    <location>
        <begin position="202"/>
        <end position="228"/>
    </location>
</feature>
<comment type="similarity">
    <text evidence="3">Belongs to the peroxidase family. Ascorbate peroxidase subfamily.</text>
</comment>
<evidence type="ECO:0000256" key="12">
    <source>
        <dbReference type="ARBA" id="ARBA00023180"/>
    </source>
</evidence>
<evidence type="ECO:0000256" key="3">
    <source>
        <dbReference type="ARBA" id="ARBA00006873"/>
    </source>
</evidence>
<feature type="binding site" evidence="16">
    <location>
        <position position="252"/>
    </location>
    <ligand>
        <name>Ca(2+)</name>
        <dbReference type="ChEBI" id="CHEBI:29108"/>
        <label>2</label>
    </ligand>
</feature>
<evidence type="ECO:0000256" key="14">
    <source>
        <dbReference type="PIRSR" id="PIRSR600823-1"/>
    </source>
</evidence>
<evidence type="ECO:0000313" key="21">
    <source>
        <dbReference type="EMBL" id="CAJ1933835.1"/>
    </source>
</evidence>
<evidence type="ECO:0000256" key="18">
    <source>
        <dbReference type="PIRSR" id="PIRSR600823-5"/>
    </source>
</evidence>
<feature type="domain" description="Plant heme peroxidase family profile" evidence="20">
    <location>
        <begin position="27"/>
        <end position="324"/>
    </location>
</feature>
<feature type="chain" id="PRO_5041518043" description="Peroxidase" evidence="19">
    <location>
        <begin position="27"/>
        <end position="324"/>
    </location>
</feature>
<dbReference type="GO" id="GO:0020037">
    <property type="term" value="F:heme binding"/>
    <property type="evidence" value="ECO:0007669"/>
    <property type="project" value="UniProtKB-UniRule"/>
</dbReference>
<evidence type="ECO:0000256" key="1">
    <source>
        <dbReference type="ARBA" id="ARBA00000189"/>
    </source>
</evidence>
<dbReference type="PRINTS" id="PR00461">
    <property type="entry name" value="PLPEROXIDASE"/>
</dbReference>
<evidence type="ECO:0000256" key="8">
    <source>
        <dbReference type="ARBA" id="ARBA00022837"/>
    </source>
</evidence>
<feature type="disulfide bond" evidence="18">
    <location>
        <begin position="123"/>
        <end position="320"/>
    </location>
</feature>
<keyword evidence="8 16" id="KW-0106">Calcium</keyword>
<feature type="disulfide bond" evidence="18">
    <location>
        <begin position="70"/>
        <end position="75"/>
    </location>
</feature>
<proteinExistence type="inferred from homology"/>
<evidence type="ECO:0000256" key="16">
    <source>
        <dbReference type="PIRSR" id="PIRSR600823-3"/>
    </source>
</evidence>
<feature type="binding site" evidence="16">
    <location>
        <position position="69"/>
    </location>
    <ligand>
        <name>Ca(2+)</name>
        <dbReference type="ChEBI" id="CHEBI:29108"/>
        <label>1</label>
    </ligand>
</feature>
<keyword evidence="10 16" id="KW-0408">Iron</keyword>
<accession>A0AA86V5N0</accession>
<evidence type="ECO:0000259" key="20">
    <source>
        <dbReference type="PROSITE" id="PS50873"/>
    </source>
</evidence>
<dbReference type="PRINTS" id="PR00458">
    <property type="entry name" value="PEROXIDASE"/>
</dbReference>
<keyword evidence="19" id="KW-0732">Signal</keyword>
<comment type="cofactor">
    <cofactor evidence="16 19">
        <name>Ca(2+)</name>
        <dbReference type="ChEBI" id="CHEBI:29108"/>
    </cofactor>
    <text evidence="16 19">Binds 2 calcium ions per subunit.</text>
</comment>
<dbReference type="SUPFAM" id="SSF48113">
    <property type="entry name" value="Heme-dependent peroxidases"/>
    <property type="match status" value="1"/>
</dbReference>
<dbReference type="PANTHER" id="PTHR31388:SF115">
    <property type="entry name" value="PEROXIDASE 5"/>
    <property type="match status" value="1"/>
</dbReference>
<feature type="binding site" evidence="16">
    <location>
        <position position="78"/>
    </location>
    <ligand>
        <name>Ca(2+)</name>
        <dbReference type="ChEBI" id="CHEBI:29108"/>
        <label>1</label>
    </ligand>
</feature>
<keyword evidence="9 19" id="KW-0560">Oxidoreductase</keyword>
<dbReference type="InterPro" id="IPR019794">
    <property type="entry name" value="Peroxidases_AS"/>
</dbReference>
<evidence type="ECO:0000256" key="15">
    <source>
        <dbReference type="PIRSR" id="PIRSR600823-2"/>
    </source>
</evidence>
<keyword evidence="11 18" id="KW-1015">Disulfide bond</keyword>
<keyword evidence="19" id="KW-0964">Secreted</keyword>
<feature type="binding site" evidence="16">
    <location>
        <position position="196"/>
    </location>
    <ligand>
        <name>Ca(2+)</name>
        <dbReference type="ChEBI" id="CHEBI:29108"/>
        <label>2</label>
    </ligand>
</feature>
<evidence type="ECO:0000256" key="2">
    <source>
        <dbReference type="ARBA" id="ARBA00002322"/>
    </source>
</evidence>
<dbReference type="FunFam" id="1.10.420.10:FF:000001">
    <property type="entry name" value="Peroxidase"/>
    <property type="match status" value="1"/>
</dbReference>
<evidence type="ECO:0000256" key="5">
    <source>
        <dbReference type="ARBA" id="ARBA00022559"/>
    </source>
</evidence>
<dbReference type="PROSITE" id="PS00435">
    <property type="entry name" value="PEROXIDASE_1"/>
    <property type="match status" value="1"/>
</dbReference>
<evidence type="ECO:0000313" key="22">
    <source>
        <dbReference type="Proteomes" id="UP001189624"/>
    </source>
</evidence>
<reference evidence="21" key="1">
    <citation type="submission" date="2023-10" db="EMBL/GenBank/DDBJ databases">
        <authorList>
            <person name="Domelevo Entfellner J.-B."/>
        </authorList>
    </citation>
    <scope>NUCLEOTIDE SEQUENCE</scope>
</reference>
<comment type="cofactor">
    <cofactor evidence="16 19">
        <name>heme b</name>
        <dbReference type="ChEBI" id="CHEBI:60344"/>
    </cofactor>
    <text evidence="16 19">Binds 1 heme b (iron(II)-protoporphyrin IX) group per subunit.</text>
</comment>
<dbReference type="Gene3D" id="1.10.420.10">
    <property type="entry name" value="Peroxidase, domain 2"/>
    <property type="match status" value="1"/>
</dbReference>
<dbReference type="PROSITE" id="PS50873">
    <property type="entry name" value="PEROXIDASE_4"/>
    <property type="match status" value="1"/>
</dbReference>
<dbReference type="EMBL" id="OY731399">
    <property type="protein sequence ID" value="CAJ1933835.1"/>
    <property type="molecule type" value="Genomic_DNA"/>
</dbReference>
<dbReference type="Proteomes" id="UP001189624">
    <property type="component" value="Chromosome 2"/>
</dbReference>
<dbReference type="Pfam" id="PF00141">
    <property type="entry name" value="peroxidase"/>
    <property type="match status" value="1"/>
</dbReference>
<keyword evidence="7 16" id="KW-0479">Metal-binding</keyword>
<dbReference type="CDD" id="cd00693">
    <property type="entry name" value="secretory_peroxidase"/>
    <property type="match status" value="1"/>
</dbReference>
<evidence type="ECO:0000256" key="7">
    <source>
        <dbReference type="ARBA" id="ARBA00022723"/>
    </source>
</evidence>
<keyword evidence="22" id="KW-1185">Reference proteome</keyword>
<feature type="site" description="Transition state stabilizer" evidence="17">
    <location>
        <position position="64"/>
    </location>
</feature>
<feature type="active site" description="Proton acceptor" evidence="14">
    <location>
        <position position="68"/>
    </location>
</feature>
<evidence type="ECO:0000256" key="11">
    <source>
        <dbReference type="ARBA" id="ARBA00023157"/>
    </source>
</evidence>
<evidence type="ECO:0000256" key="10">
    <source>
        <dbReference type="ARBA" id="ARBA00023004"/>
    </source>
</evidence>
<comment type="subcellular location">
    <subcellularLocation>
        <location evidence="19">Secreted</location>
    </subcellularLocation>
</comment>
<evidence type="ECO:0000256" key="9">
    <source>
        <dbReference type="ARBA" id="ARBA00023002"/>
    </source>
</evidence>
<gene>
    <name evidence="21" type="ORF">AYBTSS11_LOCUS6576</name>
</gene>
<dbReference type="InterPro" id="IPR019793">
    <property type="entry name" value="Peroxidases_heam-ligand_BS"/>
</dbReference>
<dbReference type="GO" id="GO:0042744">
    <property type="term" value="P:hydrogen peroxide catabolic process"/>
    <property type="evidence" value="ECO:0007669"/>
    <property type="project" value="UniProtKB-KW"/>
</dbReference>
<feature type="binding site" evidence="16">
    <location>
        <position position="247"/>
    </location>
    <ligand>
        <name>Ca(2+)</name>
        <dbReference type="ChEBI" id="CHEBI:29108"/>
        <label>2</label>
    </ligand>
</feature>
<organism evidence="21 22">
    <name type="scientific">Sphenostylis stenocarpa</name>
    <dbReference type="NCBI Taxonomy" id="92480"/>
    <lineage>
        <taxon>Eukaryota</taxon>
        <taxon>Viridiplantae</taxon>
        <taxon>Streptophyta</taxon>
        <taxon>Embryophyta</taxon>
        <taxon>Tracheophyta</taxon>
        <taxon>Spermatophyta</taxon>
        <taxon>Magnoliopsida</taxon>
        <taxon>eudicotyledons</taxon>
        <taxon>Gunneridae</taxon>
        <taxon>Pentapetalae</taxon>
        <taxon>rosids</taxon>
        <taxon>fabids</taxon>
        <taxon>Fabales</taxon>
        <taxon>Fabaceae</taxon>
        <taxon>Papilionoideae</taxon>
        <taxon>50 kb inversion clade</taxon>
        <taxon>NPAAA clade</taxon>
        <taxon>indigoferoid/millettioid clade</taxon>
        <taxon>Phaseoleae</taxon>
        <taxon>Sphenostylis</taxon>
    </lineage>
</organism>
<feature type="binding site" evidence="16">
    <location>
        <position position="90"/>
    </location>
    <ligand>
        <name>Ca(2+)</name>
        <dbReference type="ChEBI" id="CHEBI:29108"/>
        <label>1</label>
    </ligand>
</feature>
<keyword evidence="13 19" id="KW-0376">Hydrogen peroxide</keyword>
<dbReference type="FunFam" id="1.10.520.10:FF:000001">
    <property type="entry name" value="Peroxidase"/>
    <property type="match status" value="1"/>
</dbReference>
<dbReference type="InterPro" id="IPR002016">
    <property type="entry name" value="Haem_peroxidase"/>
</dbReference>
<feature type="binding site" evidence="16">
    <location>
        <position position="74"/>
    </location>
    <ligand>
        <name>Ca(2+)</name>
        <dbReference type="ChEBI" id="CHEBI:29108"/>
        <label>1</label>
    </ligand>
</feature>
<evidence type="ECO:0000256" key="4">
    <source>
        <dbReference type="ARBA" id="ARBA00012313"/>
    </source>
</evidence>
<feature type="binding site" evidence="16">
    <location>
        <position position="72"/>
    </location>
    <ligand>
        <name>Ca(2+)</name>
        <dbReference type="ChEBI" id="CHEBI:29108"/>
        <label>1</label>
    </ligand>
</feature>
<feature type="signal peptide" evidence="19">
    <location>
        <begin position="1"/>
        <end position="26"/>
    </location>
</feature>
<keyword evidence="12" id="KW-0325">Glycoprotein</keyword>
<evidence type="ECO:0000256" key="6">
    <source>
        <dbReference type="ARBA" id="ARBA00022617"/>
    </source>
</evidence>
<feature type="binding site" evidence="16">
    <location>
        <position position="244"/>
    </location>
    <ligand>
        <name>Ca(2+)</name>
        <dbReference type="ChEBI" id="CHEBI:29108"/>
        <label>2</label>
    </ligand>
</feature>
<dbReference type="Gramene" id="rna-AYBTSS11_LOCUS6576">
    <property type="protein sequence ID" value="CAJ1933835.1"/>
    <property type="gene ID" value="gene-AYBTSS11_LOCUS6576"/>
</dbReference>
<dbReference type="PROSITE" id="PS00436">
    <property type="entry name" value="PEROXIDASE_2"/>
    <property type="match status" value="1"/>
</dbReference>
<feature type="binding site" description="axial binding residue" evidence="16">
    <location>
        <position position="195"/>
    </location>
    <ligand>
        <name>heme b</name>
        <dbReference type="ChEBI" id="CHEBI:60344"/>
    </ligand>
    <ligandPart>
        <name>Fe</name>
        <dbReference type="ChEBI" id="CHEBI:18248"/>
    </ligandPart>
</feature>
<dbReference type="GO" id="GO:0006979">
    <property type="term" value="P:response to oxidative stress"/>
    <property type="evidence" value="ECO:0007669"/>
    <property type="project" value="UniProtKB-UniRule"/>
</dbReference>
<feature type="binding site" evidence="15">
    <location>
        <position position="165"/>
    </location>
    <ligand>
        <name>substrate</name>
    </ligand>
</feature>
<keyword evidence="6 19" id="KW-0349">Heme</keyword>
<dbReference type="AlphaFoldDB" id="A0AA86V5N0"/>
<dbReference type="EC" id="1.11.1.7" evidence="4 19"/>
<evidence type="ECO:0000256" key="17">
    <source>
        <dbReference type="PIRSR" id="PIRSR600823-4"/>
    </source>
</evidence>
<dbReference type="GO" id="GO:0046872">
    <property type="term" value="F:metal ion binding"/>
    <property type="evidence" value="ECO:0007669"/>
    <property type="project" value="UniProtKB-UniRule"/>
</dbReference>
<keyword evidence="5 19" id="KW-0575">Peroxidase</keyword>
<evidence type="ECO:0000256" key="13">
    <source>
        <dbReference type="ARBA" id="ARBA00023324"/>
    </source>
</evidence>
<dbReference type="InterPro" id="IPR010255">
    <property type="entry name" value="Haem_peroxidase_sf"/>
</dbReference>
<dbReference type="InterPro" id="IPR000823">
    <property type="entry name" value="Peroxidase_pln"/>
</dbReference>
<comment type="similarity">
    <text evidence="19">Belongs to the peroxidase family. Classical plant (class III) peroxidase subfamily.</text>
</comment>
<dbReference type="PANTHER" id="PTHR31388">
    <property type="entry name" value="PEROXIDASE 72-RELATED"/>
    <property type="match status" value="1"/>
</dbReference>
<evidence type="ECO:0000256" key="19">
    <source>
        <dbReference type="RuleBase" id="RU362060"/>
    </source>
</evidence>
<dbReference type="GO" id="GO:0005576">
    <property type="term" value="C:extracellular region"/>
    <property type="evidence" value="ECO:0007669"/>
    <property type="project" value="UniProtKB-SubCell"/>
</dbReference>
<sequence length="324" mass="34838">MAHRISSITAGFVVTTLVLFATICDAQLSSSFYDSTCPNALTTIRTVIRSAVSKERRMAASLIRLHFHDCFVQGCDASILLDDSSSIESEKTAPQNFNSVRGFNVIDQAKSEVEKVCPGVVSCADIVAVAARDASFAVGGPSWTVKLGRRDSTTASKSEATSDLPLFTDDLNTLISRFSKKGLTARDMVTLSGAHTIGQAQCFTFRGRIYNNASDIDAGFASTRRRGCPSLSNNDNDKKLAALDLVTPNSFDNNYFKNLIQKKGLLQSDQVLFSGGSTDSIVSEYSKNPTTFKSDFAAAMIKMGDIEPLTGSAGTIRKICSSIN</sequence>
<comment type="catalytic activity">
    <reaction evidence="1 19">
        <text>2 a phenolic donor + H2O2 = 2 a phenolic radical donor + 2 H2O</text>
        <dbReference type="Rhea" id="RHEA:56136"/>
        <dbReference type="ChEBI" id="CHEBI:15377"/>
        <dbReference type="ChEBI" id="CHEBI:16240"/>
        <dbReference type="ChEBI" id="CHEBI:139520"/>
        <dbReference type="ChEBI" id="CHEBI:139521"/>
        <dbReference type="EC" id="1.11.1.7"/>
    </reaction>
</comment>
<dbReference type="GO" id="GO:0140825">
    <property type="term" value="F:lactoperoxidase activity"/>
    <property type="evidence" value="ECO:0007669"/>
    <property type="project" value="UniProtKB-EC"/>
</dbReference>
<comment type="function">
    <text evidence="2">Removal of H(2)O(2), oxidation of toxic reductants, biosynthesis and degradation of lignin, suberization, auxin catabolism, response to environmental stresses such as wounding, pathogen attack and oxidative stress. These functions might be dependent on each isozyme/isoform in each plant tissue.</text>
</comment>
<feature type="binding site" evidence="16">
    <location>
        <position position="76"/>
    </location>
    <ligand>
        <name>Ca(2+)</name>
        <dbReference type="ChEBI" id="CHEBI:29108"/>
        <label>1</label>
    </ligand>
</feature>
<dbReference type="InterPro" id="IPR033905">
    <property type="entry name" value="Secretory_peroxidase"/>
</dbReference>
<protein>
    <recommendedName>
        <fullName evidence="4 19">Peroxidase</fullName>
        <ecNumber evidence="4 19">1.11.1.7</ecNumber>
    </recommendedName>
</protein>
<name>A0AA86V5N0_9FABA</name>